<proteinExistence type="predicted"/>
<dbReference type="Proteomes" id="UP000652761">
    <property type="component" value="Unassembled WGS sequence"/>
</dbReference>
<sequence>MPVIVKFPGTSTERESSPPIMAVKRPSKSMPGSTIQIVLTHSKAKSLAQSITQGVVPLPISNIVQSLGTVPSLLLPTLPVELPTLSFNYIPRGLLLFIETPTEVNSPPIIKSSIPRRRARPAAHWTKFMRKYLGVRMSAPKQKPKCRARQKARGPSSPSSFESSFLLLSTSPWVLHIPSPWEAFYFHLLYNPFPYTGHRSPFCIPYSPLCAPRGTTPLRAPRGTPPSRGPRGTSPSRAPHGTTPSCAPRGTSPSRAPRCTPSFLAPRSPLFPFSPPAPPDSLLLSRHRVLLLQTPLAPPESPKSFLHSLLAVVNRVLRPFSHCFRGFSPHMSF</sequence>
<dbReference type="EMBL" id="NMUH01006092">
    <property type="protein sequence ID" value="MQM14445.1"/>
    <property type="molecule type" value="Genomic_DNA"/>
</dbReference>
<comment type="caution">
    <text evidence="2">The sequence shown here is derived from an EMBL/GenBank/DDBJ whole genome shotgun (WGS) entry which is preliminary data.</text>
</comment>
<evidence type="ECO:0000313" key="3">
    <source>
        <dbReference type="Proteomes" id="UP000652761"/>
    </source>
</evidence>
<reference evidence="2" key="1">
    <citation type="submission" date="2017-07" db="EMBL/GenBank/DDBJ databases">
        <title>Taro Niue Genome Assembly and Annotation.</title>
        <authorList>
            <person name="Atibalentja N."/>
            <person name="Keating K."/>
            <person name="Fields C.J."/>
        </authorList>
    </citation>
    <scope>NUCLEOTIDE SEQUENCE</scope>
    <source>
        <strain evidence="2">Niue_2</strain>
        <tissue evidence="2">Leaf</tissue>
    </source>
</reference>
<evidence type="ECO:0000256" key="1">
    <source>
        <dbReference type="SAM" id="MobiDB-lite"/>
    </source>
</evidence>
<protein>
    <submittedName>
        <fullName evidence="2">Uncharacterized protein</fullName>
    </submittedName>
</protein>
<feature type="region of interest" description="Disordered" evidence="1">
    <location>
        <begin position="139"/>
        <end position="161"/>
    </location>
</feature>
<feature type="compositionally biased region" description="Basic residues" evidence="1">
    <location>
        <begin position="142"/>
        <end position="152"/>
    </location>
</feature>
<accession>A0A843X6L8</accession>
<feature type="region of interest" description="Disordered" evidence="1">
    <location>
        <begin position="214"/>
        <end position="259"/>
    </location>
</feature>
<evidence type="ECO:0000313" key="2">
    <source>
        <dbReference type="EMBL" id="MQM14445.1"/>
    </source>
</evidence>
<dbReference type="AlphaFoldDB" id="A0A843X6L8"/>
<name>A0A843X6L8_COLES</name>
<organism evidence="2 3">
    <name type="scientific">Colocasia esculenta</name>
    <name type="common">Wild taro</name>
    <name type="synonym">Arum esculentum</name>
    <dbReference type="NCBI Taxonomy" id="4460"/>
    <lineage>
        <taxon>Eukaryota</taxon>
        <taxon>Viridiplantae</taxon>
        <taxon>Streptophyta</taxon>
        <taxon>Embryophyta</taxon>
        <taxon>Tracheophyta</taxon>
        <taxon>Spermatophyta</taxon>
        <taxon>Magnoliopsida</taxon>
        <taxon>Liliopsida</taxon>
        <taxon>Araceae</taxon>
        <taxon>Aroideae</taxon>
        <taxon>Colocasieae</taxon>
        <taxon>Colocasia</taxon>
    </lineage>
</organism>
<gene>
    <name evidence="2" type="ORF">Taro_047376</name>
</gene>
<feature type="compositionally biased region" description="Low complexity" evidence="1">
    <location>
        <begin position="229"/>
        <end position="239"/>
    </location>
</feature>
<keyword evidence="3" id="KW-1185">Reference proteome</keyword>